<evidence type="ECO:0000313" key="5">
    <source>
        <dbReference type="Proteomes" id="UP000738325"/>
    </source>
</evidence>
<evidence type="ECO:0000256" key="3">
    <source>
        <dbReference type="SAM" id="SignalP"/>
    </source>
</evidence>
<dbReference type="GO" id="GO:0016281">
    <property type="term" value="C:eukaryotic translation initiation factor 4F complex"/>
    <property type="evidence" value="ECO:0007669"/>
    <property type="project" value="TreeGrafter"/>
</dbReference>
<dbReference type="PANTHER" id="PTHR11960">
    <property type="entry name" value="EUKARYOTIC TRANSLATION INITIATION FACTOR 4E RELATED"/>
    <property type="match status" value="1"/>
</dbReference>
<dbReference type="Gene3D" id="3.30.760.10">
    <property type="entry name" value="RNA Cap, Translation Initiation Factor Eif4e"/>
    <property type="match status" value="1"/>
</dbReference>
<proteinExistence type="inferred from homology"/>
<feature type="compositionally biased region" description="Polar residues" evidence="2">
    <location>
        <begin position="58"/>
        <end position="88"/>
    </location>
</feature>
<keyword evidence="5" id="KW-1185">Reference proteome</keyword>
<dbReference type="InterPro" id="IPR001040">
    <property type="entry name" value="TIF_eIF_4E"/>
</dbReference>
<keyword evidence="1 4" id="KW-0396">Initiation factor</keyword>
<keyword evidence="3" id="KW-0732">Signal</keyword>
<keyword evidence="1" id="KW-0694">RNA-binding</keyword>
<comment type="similarity">
    <text evidence="1">Belongs to the eukaryotic initiation factor 4E family.</text>
</comment>
<feature type="compositionally biased region" description="Low complexity" evidence="2">
    <location>
        <begin position="117"/>
        <end position="154"/>
    </location>
</feature>
<feature type="region of interest" description="Disordered" evidence="2">
    <location>
        <begin position="57"/>
        <end position="103"/>
    </location>
</feature>
<gene>
    <name evidence="4" type="primary">EIF4E2_1</name>
    <name evidence="4" type="ORF">BGZ99_005320</name>
</gene>
<dbReference type="Pfam" id="PF01652">
    <property type="entry name" value="IF4E"/>
    <property type="match status" value="1"/>
</dbReference>
<evidence type="ECO:0000313" key="4">
    <source>
        <dbReference type="EMBL" id="KAG0319062.1"/>
    </source>
</evidence>
<feature type="compositionally biased region" description="Polar residues" evidence="2">
    <location>
        <begin position="164"/>
        <end position="173"/>
    </location>
</feature>
<keyword evidence="1" id="KW-0648">Protein biosynthesis</keyword>
<dbReference type="PROSITE" id="PS00813">
    <property type="entry name" value="IF4E"/>
    <property type="match status" value="1"/>
</dbReference>
<accession>A0A9P6RHX9</accession>
<evidence type="ECO:0000256" key="1">
    <source>
        <dbReference type="RuleBase" id="RU004374"/>
    </source>
</evidence>
<feature type="compositionally biased region" description="Gly residues" evidence="2">
    <location>
        <begin position="179"/>
        <end position="191"/>
    </location>
</feature>
<feature type="signal peptide" evidence="3">
    <location>
        <begin position="1"/>
        <end position="20"/>
    </location>
</feature>
<dbReference type="OrthoDB" id="590761at2759"/>
<evidence type="ECO:0000256" key="2">
    <source>
        <dbReference type="SAM" id="MobiDB-lite"/>
    </source>
</evidence>
<comment type="caution">
    <text evidence="4">The sequence shown here is derived from an EMBL/GenBank/DDBJ whole genome shotgun (WGS) entry which is preliminary data.</text>
</comment>
<feature type="chain" id="PRO_5040309258" evidence="3">
    <location>
        <begin position="21"/>
        <end position="463"/>
    </location>
</feature>
<dbReference type="PANTHER" id="PTHR11960:SF18">
    <property type="entry name" value="EUKARYOTIC TRANSLATION INITIATION FACTOR 4E HOMOLOGOUS PROTEIN, ISOFORM B"/>
    <property type="match status" value="1"/>
</dbReference>
<protein>
    <submittedName>
        <fullName evidence="4">Eukaryotic translation initiation factor 4E type 2</fullName>
    </submittedName>
</protein>
<sequence>MAPIRLCILSFFLLFEQVSPPPFPLPFLLPYLIRSGTSSNISFSTFFTHHFGSRKQLSENQQSITRHPPQRLSSLSPTTMDSVWGSSRKQTRVPGDGSVPAGGSKLVQLQRQSSAIGSGLPSLSTTSLSSISSGPLSSSINNSGGSAHHGSGAIHPGLSAFLTGPSSSSNTAGESLDGGNSGNVSRGGAGGDYSMAGSGSSRITGLSSLSSSGSGLGYGGGGISSAASAGMYGGGAGGGAAGGAGAGGLSTPTSATFSGNAVFQNSSSIGSGVGGGAGGTLSEIHPLHFNWVFWFMHRAPGSKILNYESSMKKIATFGSVEDFWAVYSHLRRPHELPHVSDYHLFKQGVRPVWEDAANIHGGKWIVRLKKGLASRYWENLVMAVIGDQFDVGSEICGLVLSIRGAEDILSIWNQSAHEGRINLKIRDTMKRVLNLPADTIMEYKTHNDALKDNSSFRNTDVFR</sequence>
<reference evidence="4" key="1">
    <citation type="journal article" date="2020" name="Fungal Divers.">
        <title>Resolving the Mortierellaceae phylogeny through synthesis of multi-gene phylogenetics and phylogenomics.</title>
        <authorList>
            <person name="Vandepol N."/>
            <person name="Liber J."/>
            <person name="Desiro A."/>
            <person name="Na H."/>
            <person name="Kennedy M."/>
            <person name="Barry K."/>
            <person name="Grigoriev I.V."/>
            <person name="Miller A.N."/>
            <person name="O'Donnell K."/>
            <person name="Stajich J.E."/>
            <person name="Bonito G."/>
        </authorList>
    </citation>
    <scope>NUCLEOTIDE SEQUENCE</scope>
    <source>
        <strain evidence="4">REB-010B</strain>
    </source>
</reference>
<dbReference type="AlphaFoldDB" id="A0A9P6RHX9"/>
<dbReference type="GO" id="GO:0000340">
    <property type="term" value="F:RNA 7-methylguanosine cap binding"/>
    <property type="evidence" value="ECO:0007669"/>
    <property type="project" value="TreeGrafter"/>
</dbReference>
<dbReference type="InterPro" id="IPR023398">
    <property type="entry name" value="TIF_eIF4e-like"/>
</dbReference>
<dbReference type="Proteomes" id="UP000738325">
    <property type="component" value="Unassembled WGS sequence"/>
</dbReference>
<dbReference type="InterPro" id="IPR019770">
    <property type="entry name" value="TIF_eIF_4E_CS"/>
</dbReference>
<organism evidence="4 5">
    <name type="scientific">Dissophora globulifera</name>
    <dbReference type="NCBI Taxonomy" id="979702"/>
    <lineage>
        <taxon>Eukaryota</taxon>
        <taxon>Fungi</taxon>
        <taxon>Fungi incertae sedis</taxon>
        <taxon>Mucoromycota</taxon>
        <taxon>Mortierellomycotina</taxon>
        <taxon>Mortierellomycetes</taxon>
        <taxon>Mortierellales</taxon>
        <taxon>Mortierellaceae</taxon>
        <taxon>Dissophora</taxon>
    </lineage>
</organism>
<dbReference type="SUPFAM" id="SSF55418">
    <property type="entry name" value="eIF4e-like"/>
    <property type="match status" value="1"/>
</dbReference>
<dbReference type="GO" id="GO:0003743">
    <property type="term" value="F:translation initiation factor activity"/>
    <property type="evidence" value="ECO:0007669"/>
    <property type="project" value="UniProtKB-KW"/>
</dbReference>
<feature type="region of interest" description="Disordered" evidence="2">
    <location>
        <begin position="117"/>
        <end position="196"/>
    </location>
</feature>
<dbReference type="FunFam" id="3.30.760.10:FF:000043">
    <property type="entry name" value="Predicted protein"/>
    <property type="match status" value="1"/>
</dbReference>
<name>A0A9P6RHX9_9FUNG</name>
<dbReference type="EMBL" id="JAAAIP010000340">
    <property type="protein sequence ID" value="KAG0319062.1"/>
    <property type="molecule type" value="Genomic_DNA"/>
</dbReference>